<sequence>NSSAPAFVLLATDGHVQDAVQLIADVSNVQSAATLYGIGFGTLNTSALGLYLPVDHI</sequence>
<proteinExistence type="predicted"/>
<feature type="non-terminal residue" evidence="2">
    <location>
        <position position="57"/>
    </location>
</feature>
<accession>X0Z5J0</accession>
<dbReference type="AlphaFoldDB" id="X0Z5J0"/>
<protein>
    <recommendedName>
        <fullName evidence="3">VWFA domain-containing protein</fullName>
    </recommendedName>
</protein>
<reference evidence="2" key="1">
    <citation type="journal article" date="2014" name="Front. Microbiol.">
        <title>High frequency of phylogenetically diverse reductive dehalogenase-homologous genes in deep subseafloor sedimentary metagenomes.</title>
        <authorList>
            <person name="Kawai M."/>
            <person name="Futagami T."/>
            <person name="Toyoda A."/>
            <person name="Takaki Y."/>
            <person name="Nishi S."/>
            <person name="Hori S."/>
            <person name="Arai W."/>
            <person name="Tsubouchi T."/>
            <person name="Morono Y."/>
            <person name="Uchiyama I."/>
            <person name="Ito T."/>
            <person name="Fujiyama A."/>
            <person name="Inagaki F."/>
            <person name="Takami H."/>
        </authorList>
    </citation>
    <scope>NUCLEOTIDE SEQUENCE</scope>
    <source>
        <strain evidence="2">Expedition CK06-06</strain>
    </source>
</reference>
<feature type="non-terminal residue" evidence="2">
    <location>
        <position position="1"/>
    </location>
</feature>
<name>X0Z5J0_9ZZZZ</name>
<comment type="caution">
    <text evidence="2">The sequence shown here is derived from an EMBL/GenBank/DDBJ whole genome shotgun (WGS) entry which is preliminary data.</text>
</comment>
<evidence type="ECO:0000313" key="1">
    <source>
        <dbReference type="EMBL" id="GAG43755.1"/>
    </source>
</evidence>
<gene>
    <name evidence="1" type="ORF">S01H1_85947</name>
    <name evidence="2" type="ORF">S01H1_85950</name>
</gene>
<dbReference type="EMBL" id="BARS01059258">
    <property type="protein sequence ID" value="GAG43781.1"/>
    <property type="molecule type" value="Genomic_DNA"/>
</dbReference>
<evidence type="ECO:0008006" key="3">
    <source>
        <dbReference type="Google" id="ProtNLM"/>
    </source>
</evidence>
<organism evidence="2">
    <name type="scientific">marine sediment metagenome</name>
    <dbReference type="NCBI Taxonomy" id="412755"/>
    <lineage>
        <taxon>unclassified sequences</taxon>
        <taxon>metagenomes</taxon>
        <taxon>ecological metagenomes</taxon>
    </lineage>
</organism>
<dbReference type="EMBL" id="BARS01059255">
    <property type="protein sequence ID" value="GAG43755.1"/>
    <property type="molecule type" value="Genomic_DNA"/>
</dbReference>
<evidence type="ECO:0000313" key="2">
    <source>
        <dbReference type="EMBL" id="GAG43781.1"/>
    </source>
</evidence>